<name>A0ABD1MID5_9FABA</name>
<feature type="region of interest" description="Disordered" evidence="1">
    <location>
        <begin position="1"/>
        <end position="23"/>
    </location>
</feature>
<proteinExistence type="predicted"/>
<evidence type="ECO:0000313" key="2">
    <source>
        <dbReference type="EMBL" id="KAL2335327.1"/>
    </source>
</evidence>
<dbReference type="Proteomes" id="UP001603857">
    <property type="component" value="Unassembled WGS sequence"/>
</dbReference>
<organism evidence="2 3">
    <name type="scientific">Flemingia macrophylla</name>
    <dbReference type="NCBI Taxonomy" id="520843"/>
    <lineage>
        <taxon>Eukaryota</taxon>
        <taxon>Viridiplantae</taxon>
        <taxon>Streptophyta</taxon>
        <taxon>Embryophyta</taxon>
        <taxon>Tracheophyta</taxon>
        <taxon>Spermatophyta</taxon>
        <taxon>Magnoliopsida</taxon>
        <taxon>eudicotyledons</taxon>
        <taxon>Gunneridae</taxon>
        <taxon>Pentapetalae</taxon>
        <taxon>rosids</taxon>
        <taxon>fabids</taxon>
        <taxon>Fabales</taxon>
        <taxon>Fabaceae</taxon>
        <taxon>Papilionoideae</taxon>
        <taxon>50 kb inversion clade</taxon>
        <taxon>NPAAA clade</taxon>
        <taxon>indigoferoid/millettioid clade</taxon>
        <taxon>Phaseoleae</taxon>
        <taxon>Flemingia</taxon>
    </lineage>
</organism>
<evidence type="ECO:0000313" key="3">
    <source>
        <dbReference type="Proteomes" id="UP001603857"/>
    </source>
</evidence>
<keyword evidence="3" id="KW-1185">Reference proteome</keyword>
<accession>A0ABD1MID5</accession>
<dbReference type="AlphaFoldDB" id="A0ABD1MID5"/>
<gene>
    <name evidence="2" type="ORF">Fmac_016540</name>
</gene>
<evidence type="ECO:0000256" key="1">
    <source>
        <dbReference type="SAM" id="MobiDB-lite"/>
    </source>
</evidence>
<dbReference type="EMBL" id="JBGMDY010000005">
    <property type="protein sequence ID" value="KAL2335327.1"/>
    <property type="molecule type" value="Genomic_DNA"/>
</dbReference>
<comment type="caution">
    <text evidence="2">The sequence shown here is derived from an EMBL/GenBank/DDBJ whole genome shotgun (WGS) entry which is preliminary data.</text>
</comment>
<protein>
    <submittedName>
        <fullName evidence="2">Uncharacterized protein</fullName>
    </submittedName>
</protein>
<dbReference type="PANTHER" id="PTHR34269:SF11">
    <property type="entry name" value="B3 DOMAIN PROTEIN"/>
    <property type="match status" value="1"/>
</dbReference>
<dbReference type="PANTHER" id="PTHR34269">
    <property type="entry name" value="TRANSCRIPTION FACTOR B3-DOMAIN FAMILY-RELATED"/>
    <property type="match status" value="1"/>
</dbReference>
<reference evidence="2 3" key="1">
    <citation type="submission" date="2024-08" db="EMBL/GenBank/DDBJ databases">
        <title>Insights into the chromosomal genome structure of Flemingia macrophylla.</title>
        <authorList>
            <person name="Ding Y."/>
            <person name="Zhao Y."/>
            <person name="Bi W."/>
            <person name="Wu M."/>
            <person name="Zhao G."/>
            <person name="Gong Y."/>
            <person name="Li W."/>
            <person name="Zhang P."/>
        </authorList>
    </citation>
    <scope>NUCLEOTIDE SEQUENCE [LARGE SCALE GENOMIC DNA]</scope>
    <source>
        <strain evidence="2">DYQJB</strain>
        <tissue evidence="2">Leaf</tissue>
    </source>
</reference>
<dbReference type="InterPro" id="IPR051442">
    <property type="entry name" value="B3_domain"/>
</dbReference>
<sequence length="178" mass="21357">MDAARKGKEKVDEDKSKEEEEELEEKRKELAKYMLKKFPAVATADHDTKLRIFEECLRELSEEQEKKSEEQKKEEDEDPWKIKVQLQRCDMNDKLVLFGLEFANQGIEKTDEFVIWDVDTQTKHTLQLVKKATSIFFTGNWNKDFLVRRELKLYETVGFYWDDTNKRYNFSVLERDTL</sequence>